<feature type="active site" description="Proton acceptor" evidence="3 4">
    <location>
        <position position="116"/>
    </location>
</feature>
<accession>A0ABN4C8J4</accession>
<feature type="domain" description="Deacetylase sirtuin-type" evidence="5">
    <location>
        <begin position="1"/>
        <end position="244"/>
    </location>
</feature>
<dbReference type="InterPro" id="IPR026591">
    <property type="entry name" value="Sirtuin_cat_small_dom_sf"/>
</dbReference>
<keyword evidence="3 4" id="KW-0862">Zinc</keyword>
<dbReference type="Proteomes" id="UP000019226">
    <property type="component" value="Chromosome"/>
</dbReference>
<keyword evidence="7" id="KW-1185">Reference proteome</keyword>
<evidence type="ECO:0000313" key="6">
    <source>
        <dbReference type="EMBL" id="AHI18791.1"/>
    </source>
</evidence>
<feature type="binding site" evidence="3">
    <location>
        <position position="70"/>
    </location>
    <ligand>
        <name>substrate</name>
    </ligand>
</feature>
<feature type="binding site" evidence="3 4">
    <location>
        <position position="124"/>
    </location>
    <ligand>
        <name>Zn(2+)</name>
        <dbReference type="ChEBI" id="CHEBI:29105"/>
    </ligand>
</feature>
<dbReference type="Gene3D" id="3.30.1600.10">
    <property type="entry name" value="SIR2/SIRT2 'Small Domain"/>
    <property type="match status" value="1"/>
</dbReference>
<feature type="binding site" evidence="3 4">
    <location>
        <position position="150"/>
    </location>
    <ligand>
        <name>Zn(2+)</name>
        <dbReference type="ChEBI" id="CHEBI:29105"/>
    </ligand>
</feature>
<comment type="caution">
    <text evidence="3">Lacks conserved residue(s) required for the propagation of feature annotation.</text>
</comment>
<organism evidence="6 7">
    <name type="scientific">Corynebacterium casei LMG S-19264</name>
    <dbReference type="NCBI Taxonomy" id="1285583"/>
    <lineage>
        <taxon>Bacteria</taxon>
        <taxon>Bacillati</taxon>
        <taxon>Actinomycetota</taxon>
        <taxon>Actinomycetes</taxon>
        <taxon>Mycobacteriales</taxon>
        <taxon>Corynebacteriaceae</taxon>
        <taxon>Corynebacterium</taxon>
    </lineage>
</organism>
<dbReference type="SUPFAM" id="SSF52467">
    <property type="entry name" value="DHS-like NAD/FAD-binding domain"/>
    <property type="match status" value="1"/>
</dbReference>
<dbReference type="PROSITE" id="PS50305">
    <property type="entry name" value="SIRTUIN"/>
    <property type="match status" value="1"/>
</dbReference>
<dbReference type="CDD" id="cd01412">
    <property type="entry name" value="SIRT5_Af1_CobB"/>
    <property type="match status" value="1"/>
</dbReference>
<comment type="catalytic activity">
    <reaction evidence="3">
        <text>N(6)-acetyl-L-lysyl-[protein] + NAD(+) + H2O = 2''-O-acetyl-ADP-D-ribose + nicotinamide + L-lysyl-[protein]</text>
        <dbReference type="Rhea" id="RHEA:43636"/>
        <dbReference type="Rhea" id="RHEA-COMP:9752"/>
        <dbReference type="Rhea" id="RHEA-COMP:10731"/>
        <dbReference type="ChEBI" id="CHEBI:15377"/>
        <dbReference type="ChEBI" id="CHEBI:17154"/>
        <dbReference type="ChEBI" id="CHEBI:29969"/>
        <dbReference type="ChEBI" id="CHEBI:57540"/>
        <dbReference type="ChEBI" id="CHEBI:61930"/>
        <dbReference type="ChEBI" id="CHEBI:83767"/>
        <dbReference type="EC" id="2.3.1.286"/>
    </reaction>
</comment>
<keyword evidence="3" id="KW-0963">Cytoplasm</keyword>
<feature type="binding site" evidence="3">
    <location>
        <begin position="190"/>
        <end position="192"/>
    </location>
    <ligand>
        <name>NAD(+)</name>
        <dbReference type="ChEBI" id="CHEBI:57540"/>
    </ligand>
</feature>
<dbReference type="EC" id="2.3.1.286" evidence="3"/>
<evidence type="ECO:0000256" key="1">
    <source>
        <dbReference type="ARBA" id="ARBA00022679"/>
    </source>
</evidence>
<feature type="binding site" evidence="3 4">
    <location>
        <position position="127"/>
    </location>
    <ligand>
        <name>Zn(2+)</name>
        <dbReference type="ChEBI" id="CHEBI:29105"/>
    </ligand>
</feature>
<dbReference type="PANTHER" id="PTHR11085">
    <property type="entry name" value="NAD-DEPENDENT PROTEIN DEACYLASE SIRTUIN-5, MITOCHONDRIAL-RELATED"/>
    <property type="match status" value="1"/>
</dbReference>
<feature type="binding site" evidence="3">
    <location>
        <position position="67"/>
    </location>
    <ligand>
        <name>substrate</name>
    </ligand>
</feature>
<feature type="binding site" evidence="3">
    <location>
        <position position="234"/>
    </location>
    <ligand>
        <name>NAD(+)</name>
        <dbReference type="ChEBI" id="CHEBI:57540"/>
    </ligand>
</feature>
<dbReference type="Gene3D" id="3.40.50.1220">
    <property type="entry name" value="TPP-binding domain"/>
    <property type="match status" value="1"/>
</dbReference>
<dbReference type="InterPro" id="IPR050134">
    <property type="entry name" value="NAD-dep_sirtuin_deacylases"/>
</dbReference>
<dbReference type="InterPro" id="IPR026590">
    <property type="entry name" value="Ssirtuin_cat_dom"/>
</dbReference>
<dbReference type="HAMAP" id="MF_01121">
    <property type="entry name" value="Sirtuin_ClassIII"/>
    <property type="match status" value="1"/>
</dbReference>
<comment type="similarity">
    <text evidence="3">Belongs to the sirtuin family. Class III subfamily.</text>
</comment>
<dbReference type="NCBIfam" id="NF001753">
    <property type="entry name" value="PRK00481.1-3"/>
    <property type="match status" value="1"/>
</dbReference>
<evidence type="ECO:0000313" key="7">
    <source>
        <dbReference type="Proteomes" id="UP000019226"/>
    </source>
</evidence>
<dbReference type="InterPro" id="IPR003000">
    <property type="entry name" value="Sirtuin"/>
</dbReference>
<evidence type="ECO:0000256" key="2">
    <source>
        <dbReference type="ARBA" id="ARBA00023027"/>
    </source>
</evidence>
<dbReference type="Pfam" id="PF02146">
    <property type="entry name" value="SIR2"/>
    <property type="match status" value="1"/>
</dbReference>
<comment type="function">
    <text evidence="3">NAD-dependent lysine deacetylase and desuccinylase that specifically removes acetyl and succinyl groups on target proteins. Modulates the activities of several proteins which are inactive in their acylated form.</text>
</comment>
<evidence type="ECO:0000256" key="4">
    <source>
        <dbReference type="PROSITE-ProRule" id="PRU00236"/>
    </source>
</evidence>
<feature type="binding site" evidence="3">
    <location>
        <begin position="98"/>
        <end position="101"/>
    </location>
    <ligand>
        <name>NAD(+)</name>
        <dbReference type="ChEBI" id="CHEBI:57540"/>
    </ligand>
</feature>
<evidence type="ECO:0000259" key="5">
    <source>
        <dbReference type="PROSITE" id="PS50305"/>
    </source>
</evidence>
<reference evidence="7" key="1">
    <citation type="submission" date="2013-02" db="EMBL/GenBank/DDBJ databases">
        <title>The complete genome sequence of Corynebacterium casei LMG S-19264 (=DSM 44701).</title>
        <authorList>
            <person name="Ruckert C."/>
            <person name="Albersmeier A."/>
            <person name="Kalinowski J."/>
        </authorList>
    </citation>
    <scope>NUCLEOTIDE SEQUENCE [LARGE SCALE GENOMIC DNA]</scope>
    <source>
        <strain evidence="7">LMG S-19264</strain>
    </source>
</reference>
<dbReference type="EMBL" id="CP004350">
    <property type="protein sequence ID" value="AHI18791.1"/>
    <property type="molecule type" value="Genomic_DNA"/>
</dbReference>
<dbReference type="GeneID" id="82876415"/>
<name>A0ABN4C8J4_9CORY</name>
<keyword evidence="1" id="KW-0808">Transferase</keyword>
<comment type="catalytic activity">
    <reaction evidence="3">
        <text>N(6)-succinyl-L-lysyl-[protein] + NAD(+) + H2O = 2''-O-succinyl-ADP-D-ribose + nicotinamide + L-lysyl-[protein]</text>
        <dbReference type="Rhea" id="RHEA:47668"/>
        <dbReference type="Rhea" id="RHEA-COMP:9752"/>
        <dbReference type="Rhea" id="RHEA-COMP:11877"/>
        <dbReference type="ChEBI" id="CHEBI:15377"/>
        <dbReference type="ChEBI" id="CHEBI:17154"/>
        <dbReference type="ChEBI" id="CHEBI:29969"/>
        <dbReference type="ChEBI" id="CHEBI:57540"/>
        <dbReference type="ChEBI" id="CHEBI:87830"/>
        <dbReference type="ChEBI" id="CHEBI:87832"/>
    </reaction>
</comment>
<evidence type="ECO:0000256" key="3">
    <source>
        <dbReference type="HAMAP-Rule" id="MF_01121"/>
    </source>
</evidence>
<comment type="subcellular location">
    <subcellularLocation>
        <location evidence="3">Cytoplasm</location>
    </subcellularLocation>
</comment>
<gene>
    <name evidence="3" type="primary">cobB</name>
    <name evidence="6" type="ORF">CCASEI_01030</name>
</gene>
<sequence>MDTVAQAREIIHDASHVHFFTGAGMSADSGLDTFRDARTGLWEKVNPQDMASVEAWQRDPEPMWAWYLWRARLARRAVPHAGHEAIAKHSGKVTVTTQNIDDLHERAGSGEVAHLHGSLFAFRCSSCHTPYSREIELPESPTPRLAPPECEKCSGLIRPGVVWFGESLPQDQWEKAEEYMSAADAVVIVGTSGSVWPAAGLPTIAHRAKIPIIEVSPQRTDLSDLATVHITNKAVYSLPEILFP</sequence>
<protein>
    <recommendedName>
        <fullName evidence="3">NAD-dependent protein deacylase</fullName>
        <ecNumber evidence="3">2.3.1.286</ecNumber>
    </recommendedName>
    <alternativeName>
        <fullName evidence="3">Regulatory protein SIR2 homolog</fullName>
    </alternativeName>
</protein>
<dbReference type="InterPro" id="IPR027546">
    <property type="entry name" value="Sirtuin_class_III"/>
</dbReference>
<dbReference type="InterPro" id="IPR029035">
    <property type="entry name" value="DHS-like_NAD/FAD-binding_dom"/>
</dbReference>
<dbReference type="RefSeq" id="WP_006823829.1">
    <property type="nucleotide sequence ID" value="NZ_CP004350.1"/>
</dbReference>
<feature type="binding site" evidence="3 4">
    <location>
        <position position="153"/>
    </location>
    <ligand>
        <name>Zn(2+)</name>
        <dbReference type="ChEBI" id="CHEBI:29105"/>
    </ligand>
</feature>
<dbReference type="PANTHER" id="PTHR11085:SF4">
    <property type="entry name" value="NAD-DEPENDENT PROTEIN DEACYLASE"/>
    <property type="match status" value="1"/>
</dbReference>
<keyword evidence="3 4" id="KW-0479">Metal-binding</keyword>
<proteinExistence type="inferred from homology"/>
<keyword evidence="2 3" id="KW-0520">NAD</keyword>
<comment type="domain">
    <text evidence="3">2 residues (Tyr-67 and Arg-70) present in a large hydrophobic pocket are probably involved in substrate specificity. They are important for desuccinylation activity, but dispensable for deacetylation activity.</text>
</comment>
<comment type="cofactor">
    <cofactor evidence="3">
        <name>Zn(2+)</name>
        <dbReference type="ChEBI" id="CHEBI:29105"/>
    </cofactor>
    <text evidence="3">Binds 1 zinc ion per subunit.</text>
</comment>